<protein>
    <recommendedName>
        <fullName evidence="3">Transposase</fullName>
    </recommendedName>
</protein>
<organism evidence="1 2">
    <name type="scientific">Limosilactobacillus ingluviei</name>
    <dbReference type="NCBI Taxonomy" id="148604"/>
    <lineage>
        <taxon>Bacteria</taxon>
        <taxon>Bacillati</taxon>
        <taxon>Bacillota</taxon>
        <taxon>Bacilli</taxon>
        <taxon>Lactobacillales</taxon>
        <taxon>Lactobacillaceae</taxon>
        <taxon>Limosilactobacillus</taxon>
    </lineage>
</organism>
<dbReference type="PATRIC" id="fig|148604.4.peg.1057"/>
<accession>A0A0R2GU15</accession>
<dbReference type="SUPFAM" id="SSF48295">
    <property type="entry name" value="TrpR-like"/>
    <property type="match status" value="1"/>
</dbReference>
<evidence type="ECO:0000313" key="2">
    <source>
        <dbReference type="Proteomes" id="UP000051639"/>
    </source>
</evidence>
<dbReference type="AlphaFoldDB" id="A0A0R2GU15"/>
<proteinExistence type="predicted"/>
<evidence type="ECO:0000313" key="1">
    <source>
        <dbReference type="EMBL" id="KRN43934.1"/>
    </source>
</evidence>
<evidence type="ECO:0008006" key="3">
    <source>
        <dbReference type="Google" id="ProtNLM"/>
    </source>
</evidence>
<reference evidence="1 2" key="1">
    <citation type="journal article" date="2015" name="Genome Announc.">
        <title>Expanding the biotechnology potential of lactobacilli through comparative genomics of 213 strains and associated genera.</title>
        <authorList>
            <person name="Sun Z."/>
            <person name="Harris H.M."/>
            <person name="McCann A."/>
            <person name="Guo C."/>
            <person name="Argimon S."/>
            <person name="Zhang W."/>
            <person name="Yang X."/>
            <person name="Jeffery I.B."/>
            <person name="Cooney J.C."/>
            <person name="Kagawa T.F."/>
            <person name="Liu W."/>
            <person name="Song Y."/>
            <person name="Salvetti E."/>
            <person name="Wrobel A."/>
            <person name="Rasinkangas P."/>
            <person name="Parkhill J."/>
            <person name="Rea M.C."/>
            <person name="O'Sullivan O."/>
            <person name="Ritari J."/>
            <person name="Douillard F.P."/>
            <person name="Paul Ross R."/>
            <person name="Yang R."/>
            <person name="Briner A.E."/>
            <person name="Felis G.E."/>
            <person name="de Vos W.M."/>
            <person name="Barrangou R."/>
            <person name="Klaenhammer T.R."/>
            <person name="Caufield P.W."/>
            <person name="Cui Y."/>
            <person name="Zhang H."/>
            <person name="O'Toole P.W."/>
        </authorList>
    </citation>
    <scope>NUCLEOTIDE SEQUENCE [LARGE SCALE GENOMIC DNA]</scope>
    <source>
        <strain evidence="1 2">DSM 14792</strain>
    </source>
</reference>
<dbReference type="InterPro" id="IPR010921">
    <property type="entry name" value="Trp_repressor/repl_initiator"/>
</dbReference>
<dbReference type="EMBL" id="JQBA01000028">
    <property type="protein sequence ID" value="KRN43934.1"/>
    <property type="molecule type" value="Genomic_DNA"/>
</dbReference>
<dbReference type="Proteomes" id="UP000051639">
    <property type="component" value="Unassembled WGS sequence"/>
</dbReference>
<dbReference type="GO" id="GO:0043565">
    <property type="term" value="F:sequence-specific DNA binding"/>
    <property type="evidence" value="ECO:0007669"/>
    <property type="project" value="InterPro"/>
</dbReference>
<sequence length="61" mass="7198">MTKWIKQFLLGRLAGIMRPKHNRRYSLELKLAAIKDYQKGVMTNKQILGKYGIRNISQLHQ</sequence>
<name>A0A0R2GU15_9LACO</name>
<comment type="caution">
    <text evidence="1">The sequence shown here is derived from an EMBL/GenBank/DDBJ whole genome shotgun (WGS) entry which is preliminary data.</text>
</comment>
<gene>
    <name evidence="1" type="ORF">IV41_GL001020</name>
</gene>
<keyword evidence="2" id="KW-1185">Reference proteome</keyword>